<reference evidence="1" key="1">
    <citation type="submission" date="2021-02" db="EMBL/GenBank/DDBJ databases">
        <authorList>
            <person name="Nowell W R."/>
        </authorList>
    </citation>
    <scope>NUCLEOTIDE SEQUENCE</scope>
</reference>
<gene>
    <name evidence="1" type="ORF">KQP761_LOCUS14600</name>
</gene>
<proteinExistence type="predicted"/>
<evidence type="ECO:0000313" key="2">
    <source>
        <dbReference type="Proteomes" id="UP000663834"/>
    </source>
</evidence>
<accession>A0A815T202</accession>
<dbReference type="AlphaFoldDB" id="A0A815T202"/>
<sequence>MGGTFDRKTKEAVVIGVSVTERNSNMICDALTKGFNIVKPNLQDCSFYEGYLETLLDTTINRSSIRCLNMTTVCLRNYVGMVKYTCKNMIVEFKNQSLKVRFNNSFHNESIPMLNLLLLRNKIHPTLNIAAGDFLGHESDLQRCFESNRTVTELIVGYSNNIDIFNTIFNLKKKVLHQLKLTQGLWISSILPPFWGMLKKTTTFVEIDLMDHIGFKEETFAIKLLNILRESKPTKYFSLHIEDIQLSNKKEIYLIKSLTDYSFISRFCISESVVSRKFIDALCTASKVHGT</sequence>
<organism evidence="1 2">
    <name type="scientific">Rotaria magnacalcarata</name>
    <dbReference type="NCBI Taxonomy" id="392030"/>
    <lineage>
        <taxon>Eukaryota</taxon>
        <taxon>Metazoa</taxon>
        <taxon>Spiralia</taxon>
        <taxon>Gnathifera</taxon>
        <taxon>Rotifera</taxon>
        <taxon>Eurotatoria</taxon>
        <taxon>Bdelloidea</taxon>
        <taxon>Philodinida</taxon>
        <taxon>Philodinidae</taxon>
        <taxon>Rotaria</taxon>
    </lineage>
</organism>
<dbReference type="Proteomes" id="UP000663834">
    <property type="component" value="Unassembled WGS sequence"/>
</dbReference>
<evidence type="ECO:0000313" key="1">
    <source>
        <dbReference type="EMBL" id="CAF1500545.1"/>
    </source>
</evidence>
<name>A0A815T202_9BILA</name>
<comment type="caution">
    <text evidence="1">The sequence shown here is derived from an EMBL/GenBank/DDBJ whole genome shotgun (WGS) entry which is preliminary data.</text>
</comment>
<dbReference type="EMBL" id="CAJNOW010006953">
    <property type="protein sequence ID" value="CAF1500545.1"/>
    <property type="molecule type" value="Genomic_DNA"/>
</dbReference>
<protein>
    <submittedName>
        <fullName evidence="1">Uncharacterized protein</fullName>
    </submittedName>
</protein>